<dbReference type="STRING" id="1120975.SAMN02746064_01854"/>
<comment type="subcellular location">
    <subcellularLocation>
        <location evidence="1">Membrane</location>
        <topology evidence="1">Multi-pass membrane protein</topology>
    </subcellularLocation>
</comment>
<proteinExistence type="inferred from homology"/>
<keyword evidence="5" id="KW-1185">Reference proteome</keyword>
<dbReference type="RefSeq" id="WP_242945486.1">
    <property type="nucleotide sequence ID" value="NZ_FQTU01000014.1"/>
</dbReference>
<sequence length="101" mass="11190">MIMETISNALIVLSLLFMFFGVYGIFRFTDFYSRILISSKVETVGFLTLMAGIMLKSGFGYSTLKIMLICLVVIFTNPLSTHAVARSALVSGYKISEENEG</sequence>
<dbReference type="NCBIfam" id="TIGR01300">
    <property type="entry name" value="CPA3_mnhG_phaG"/>
    <property type="match status" value="1"/>
</dbReference>
<keyword evidence="3" id="KW-1133">Transmembrane helix</keyword>
<evidence type="ECO:0000256" key="2">
    <source>
        <dbReference type="ARBA" id="ARBA00008404"/>
    </source>
</evidence>
<evidence type="ECO:0000256" key="1">
    <source>
        <dbReference type="ARBA" id="ARBA00004141"/>
    </source>
</evidence>
<gene>
    <name evidence="4" type="ORF">SAMN02746064_01854</name>
</gene>
<dbReference type="GO" id="GO:0015385">
    <property type="term" value="F:sodium:proton antiporter activity"/>
    <property type="evidence" value="ECO:0007669"/>
    <property type="project" value="TreeGrafter"/>
</dbReference>
<feature type="transmembrane region" description="Helical" evidence="3">
    <location>
        <begin position="6"/>
        <end position="26"/>
    </location>
</feature>
<dbReference type="PANTHER" id="PTHR34703">
    <property type="entry name" value="ANTIPORTER SUBUNIT MNHG2-RELATED"/>
    <property type="match status" value="1"/>
</dbReference>
<protein>
    <submittedName>
        <fullName evidence="4">Multisubunit sodium/proton antiporter, MrpG subunit</fullName>
    </submittedName>
</protein>
<dbReference type="Pfam" id="PF03334">
    <property type="entry name" value="PhaG_MnhG_YufB"/>
    <property type="match status" value="1"/>
</dbReference>
<dbReference type="AlphaFoldDB" id="A0A1M4YTZ9"/>
<evidence type="ECO:0000313" key="5">
    <source>
        <dbReference type="Proteomes" id="UP000184251"/>
    </source>
</evidence>
<dbReference type="InterPro" id="IPR005133">
    <property type="entry name" value="PhaG_MnhG_YufB"/>
</dbReference>
<evidence type="ECO:0000313" key="4">
    <source>
        <dbReference type="EMBL" id="SHF09245.1"/>
    </source>
</evidence>
<evidence type="ECO:0000256" key="3">
    <source>
        <dbReference type="SAM" id="Phobius"/>
    </source>
</evidence>
<organism evidence="4 5">
    <name type="scientific">Alkalibacter saccharofermentans DSM 14828</name>
    <dbReference type="NCBI Taxonomy" id="1120975"/>
    <lineage>
        <taxon>Bacteria</taxon>
        <taxon>Bacillati</taxon>
        <taxon>Bacillota</taxon>
        <taxon>Clostridia</taxon>
        <taxon>Eubacteriales</taxon>
        <taxon>Eubacteriaceae</taxon>
        <taxon>Alkalibacter</taxon>
    </lineage>
</organism>
<dbReference type="PANTHER" id="PTHR34703:SF1">
    <property type="entry name" value="ANTIPORTER SUBUNIT MNHG2-RELATED"/>
    <property type="match status" value="1"/>
</dbReference>
<name>A0A1M4YTZ9_9FIRM</name>
<accession>A0A1M4YTZ9</accession>
<reference evidence="4 5" key="1">
    <citation type="submission" date="2016-11" db="EMBL/GenBank/DDBJ databases">
        <authorList>
            <person name="Jaros S."/>
            <person name="Januszkiewicz K."/>
            <person name="Wedrychowicz H."/>
        </authorList>
    </citation>
    <scope>NUCLEOTIDE SEQUENCE [LARGE SCALE GENOMIC DNA]</scope>
    <source>
        <strain evidence="4 5">DSM 14828</strain>
    </source>
</reference>
<keyword evidence="3" id="KW-0472">Membrane</keyword>
<dbReference type="Proteomes" id="UP000184251">
    <property type="component" value="Unassembled WGS sequence"/>
</dbReference>
<keyword evidence="3" id="KW-0812">Transmembrane</keyword>
<dbReference type="EMBL" id="FQTU01000014">
    <property type="protein sequence ID" value="SHF09245.1"/>
    <property type="molecule type" value="Genomic_DNA"/>
</dbReference>
<comment type="similarity">
    <text evidence="2">Belongs to the CPA3 antiporters (TC 2.A.63) subunit G family.</text>
</comment>